<sequence>MNANDIELCRVYGQMSREYLGDVSWEQSEPRLREGWNRLRRDPAVEWDRAEPLVRTFWNLAPRIE</sequence>
<keyword evidence="2" id="KW-1185">Reference proteome</keyword>
<accession>A0A7Z0QT43</accession>
<dbReference type="Proteomes" id="UP000589896">
    <property type="component" value="Unassembled WGS sequence"/>
</dbReference>
<name>A0A7Z0QT43_9GAMM</name>
<reference evidence="1 2" key="1">
    <citation type="submission" date="2020-07" db="EMBL/GenBank/DDBJ databases">
        <title>isolation of Luteimonas sp. SJ-16.</title>
        <authorList>
            <person name="Huang X.-X."/>
            <person name="Xu L."/>
            <person name="Sun J.-Q."/>
        </authorList>
    </citation>
    <scope>NUCLEOTIDE SEQUENCE [LARGE SCALE GENOMIC DNA]</scope>
    <source>
        <strain evidence="1 2">SJ-16</strain>
    </source>
</reference>
<comment type="caution">
    <text evidence="1">The sequence shown here is derived from an EMBL/GenBank/DDBJ whole genome shotgun (WGS) entry which is preliminary data.</text>
</comment>
<organism evidence="1 2">
    <name type="scientific">Luteimonas deserti</name>
    <dbReference type="NCBI Taxonomy" id="2752306"/>
    <lineage>
        <taxon>Bacteria</taxon>
        <taxon>Pseudomonadati</taxon>
        <taxon>Pseudomonadota</taxon>
        <taxon>Gammaproteobacteria</taxon>
        <taxon>Lysobacterales</taxon>
        <taxon>Lysobacteraceae</taxon>
        <taxon>Luteimonas</taxon>
    </lineage>
</organism>
<dbReference type="AlphaFoldDB" id="A0A7Z0QT43"/>
<proteinExistence type="predicted"/>
<evidence type="ECO:0000313" key="1">
    <source>
        <dbReference type="EMBL" id="NYZ63302.1"/>
    </source>
</evidence>
<dbReference type="EMBL" id="JACCJZ010000017">
    <property type="protein sequence ID" value="NYZ63302.1"/>
    <property type="molecule type" value="Genomic_DNA"/>
</dbReference>
<evidence type="ECO:0000313" key="2">
    <source>
        <dbReference type="Proteomes" id="UP000589896"/>
    </source>
</evidence>
<dbReference type="RefSeq" id="WP_180545503.1">
    <property type="nucleotide sequence ID" value="NZ_JACCJZ010000017.1"/>
</dbReference>
<gene>
    <name evidence="1" type="ORF">H0E82_11065</name>
</gene>
<protein>
    <submittedName>
        <fullName evidence="1">Uncharacterized protein</fullName>
    </submittedName>
</protein>